<accession>A0A9D1F2B1</accession>
<reference evidence="1" key="1">
    <citation type="submission" date="2020-10" db="EMBL/GenBank/DDBJ databases">
        <authorList>
            <person name="Gilroy R."/>
        </authorList>
    </citation>
    <scope>NUCLEOTIDE SEQUENCE</scope>
    <source>
        <strain evidence="1">CHK178-757</strain>
    </source>
</reference>
<evidence type="ECO:0008006" key="3">
    <source>
        <dbReference type="Google" id="ProtNLM"/>
    </source>
</evidence>
<gene>
    <name evidence="1" type="ORF">IAB46_01275</name>
</gene>
<dbReference type="AlphaFoldDB" id="A0A9D1F2B1"/>
<dbReference type="Proteomes" id="UP000823927">
    <property type="component" value="Unassembled WGS sequence"/>
</dbReference>
<evidence type="ECO:0000313" key="1">
    <source>
        <dbReference type="EMBL" id="HIS46188.1"/>
    </source>
</evidence>
<organism evidence="1 2">
    <name type="scientific">Candidatus Scybalocola faecigallinarum</name>
    <dbReference type="NCBI Taxonomy" id="2840941"/>
    <lineage>
        <taxon>Bacteria</taxon>
        <taxon>Bacillati</taxon>
        <taxon>Bacillota</taxon>
        <taxon>Clostridia</taxon>
        <taxon>Lachnospirales</taxon>
        <taxon>Lachnospiraceae</taxon>
        <taxon>Lachnospiraceae incertae sedis</taxon>
        <taxon>Candidatus Scybalocola (ex Gilroy et al. 2021)</taxon>
    </lineage>
</organism>
<evidence type="ECO:0000313" key="2">
    <source>
        <dbReference type="Proteomes" id="UP000823927"/>
    </source>
</evidence>
<feature type="non-terminal residue" evidence="1">
    <location>
        <position position="156"/>
    </location>
</feature>
<proteinExistence type="predicted"/>
<dbReference type="EMBL" id="DVIT01000005">
    <property type="protein sequence ID" value="HIS46188.1"/>
    <property type="molecule type" value="Genomic_DNA"/>
</dbReference>
<comment type="caution">
    <text evidence="1">The sequence shown here is derived from an EMBL/GenBank/DDBJ whole genome shotgun (WGS) entry which is preliminary data.</text>
</comment>
<reference evidence="1" key="2">
    <citation type="journal article" date="2021" name="PeerJ">
        <title>Extensive microbial diversity within the chicken gut microbiome revealed by metagenomics and culture.</title>
        <authorList>
            <person name="Gilroy R."/>
            <person name="Ravi A."/>
            <person name="Getino M."/>
            <person name="Pursley I."/>
            <person name="Horton D.L."/>
            <person name="Alikhan N.F."/>
            <person name="Baker D."/>
            <person name="Gharbi K."/>
            <person name="Hall N."/>
            <person name="Watson M."/>
            <person name="Adriaenssens E.M."/>
            <person name="Foster-Nyarko E."/>
            <person name="Jarju S."/>
            <person name="Secka A."/>
            <person name="Antonio M."/>
            <person name="Oren A."/>
            <person name="Chaudhuri R.R."/>
            <person name="La Ragione R."/>
            <person name="Hildebrand F."/>
            <person name="Pallen M.J."/>
        </authorList>
    </citation>
    <scope>NUCLEOTIDE SEQUENCE</scope>
    <source>
        <strain evidence="1">CHK178-757</strain>
    </source>
</reference>
<sequence length="156" mass="17613">MVQKNDPKKPYTKTFISKDPRRYDDMLQLPHHKSQVHPPMSMENRAAQFSPFQALTGYQDIVKETARLTHEKIQLDETSKAQLDQKLNDILNHPNTSPLISITWFIPDAKKSGGDYITCTGNIKKIDPIARKIILAPTAPSDYSPSGRIAIDIDSI</sequence>
<protein>
    <recommendedName>
        <fullName evidence="3">YolD-like family protein</fullName>
    </recommendedName>
</protein>
<name>A0A9D1F2B1_9FIRM</name>